<dbReference type="AlphaFoldDB" id="A0AAD6ZP50"/>
<accession>A0AAD6ZP50</accession>
<name>A0AAD6ZP50_9AGAR</name>
<gene>
    <name evidence="3" type="ORF">DFH08DRAFT_311306</name>
</gene>
<dbReference type="InterPro" id="IPR036465">
    <property type="entry name" value="vWFA_dom_sf"/>
</dbReference>
<reference evidence="3" key="1">
    <citation type="submission" date="2023-03" db="EMBL/GenBank/DDBJ databases">
        <title>Massive genome expansion in bonnet fungi (Mycena s.s.) driven by repeated elements and novel gene families across ecological guilds.</title>
        <authorList>
            <consortium name="Lawrence Berkeley National Laboratory"/>
            <person name="Harder C.B."/>
            <person name="Miyauchi S."/>
            <person name="Viragh M."/>
            <person name="Kuo A."/>
            <person name="Thoen E."/>
            <person name="Andreopoulos B."/>
            <person name="Lu D."/>
            <person name="Skrede I."/>
            <person name="Drula E."/>
            <person name="Henrissat B."/>
            <person name="Morin E."/>
            <person name="Kohler A."/>
            <person name="Barry K."/>
            <person name="LaButti K."/>
            <person name="Morin E."/>
            <person name="Salamov A."/>
            <person name="Lipzen A."/>
            <person name="Mereny Z."/>
            <person name="Hegedus B."/>
            <person name="Baldrian P."/>
            <person name="Stursova M."/>
            <person name="Weitz H."/>
            <person name="Taylor A."/>
            <person name="Grigoriev I.V."/>
            <person name="Nagy L.G."/>
            <person name="Martin F."/>
            <person name="Kauserud H."/>
        </authorList>
    </citation>
    <scope>NUCLEOTIDE SEQUENCE</scope>
    <source>
        <strain evidence="3">CBHHK002</strain>
    </source>
</reference>
<dbReference type="InterPro" id="IPR001841">
    <property type="entry name" value="Znf_RING"/>
</dbReference>
<dbReference type="Gene3D" id="3.30.40.10">
    <property type="entry name" value="Zinc/RING finger domain, C3HC4 (zinc finger)"/>
    <property type="match status" value="1"/>
</dbReference>
<dbReference type="InterPro" id="IPR013083">
    <property type="entry name" value="Znf_RING/FYVE/PHD"/>
</dbReference>
<keyword evidence="1" id="KW-0862">Zinc</keyword>
<dbReference type="SUPFAM" id="SSF53300">
    <property type="entry name" value="vWA-like"/>
    <property type="match status" value="1"/>
</dbReference>
<keyword evidence="4" id="KW-1185">Reference proteome</keyword>
<comment type="caution">
    <text evidence="3">The sequence shown here is derived from an EMBL/GenBank/DDBJ whole genome shotgun (WGS) entry which is preliminary data.</text>
</comment>
<dbReference type="GO" id="GO:0008270">
    <property type="term" value="F:zinc ion binding"/>
    <property type="evidence" value="ECO:0007669"/>
    <property type="project" value="UniProtKB-KW"/>
</dbReference>
<dbReference type="EMBL" id="JARIHO010000036">
    <property type="protein sequence ID" value="KAJ7331043.1"/>
    <property type="molecule type" value="Genomic_DNA"/>
</dbReference>
<proteinExistence type="predicted"/>
<dbReference type="Proteomes" id="UP001218218">
    <property type="component" value="Unassembled WGS sequence"/>
</dbReference>
<evidence type="ECO:0000259" key="2">
    <source>
        <dbReference type="PROSITE" id="PS50089"/>
    </source>
</evidence>
<evidence type="ECO:0000313" key="3">
    <source>
        <dbReference type="EMBL" id="KAJ7331043.1"/>
    </source>
</evidence>
<dbReference type="SUPFAM" id="SSF57850">
    <property type="entry name" value="RING/U-box"/>
    <property type="match status" value="1"/>
</dbReference>
<protein>
    <recommendedName>
        <fullName evidence="2">RING-type domain-containing protein</fullName>
    </recommendedName>
</protein>
<evidence type="ECO:0000256" key="1">
    <source>
        <dbReference type="PROSITE-ProRule" id="PRU00175"/>
    </source>
</evidence>
<dbReference type="Gene3D" id="3.40.50.410">
    <property type="entry name" value="von Willebrand factor, type A domain"/>
    <property type="match status" value="1"/>
</dbReference>
<sequence length="983" mass="107842">MEDVLSESGTNIYDLLVVTDATASMGGYLDALRSSIPEILALAKLSGIFSRLGVLAYKDYTDATDEIVAWSGWNPDNLPQFVQSLEPTGGGDFPEAAKTALIRGLQAVNKESKTLVLWYADAPPHHISVQSHGNDVSEAKAFPSGAVDWVKLCHTARRRNCTVFSFTPNSMDVAHSAFYVLLSELTGGISISTKAGSKSSSLISRLTLGVILQWLGQGAADMNDVLRESAAVLLRYAQSPLTAKPKPIDEALGCAGYLPPSHASAGTPLRQILSTPLDTSNIPSLTFSAHSFNLAKRFVDPSETDYRDLVYARLTEIIRSNVASLTYNPIFGTLWRAVCKDSSGRKTELVNLFSESVGKVTDADKRSALRQWLEDSFDRTDEIEGIIARHCANSDGPMVYLDFDADVQLTRTQLLEVSRSCHAGVLKKIASVLTHLKLVEPGVALALHQRSLPLTLPPRDFFRLLPHLIVPGTLYPARAAALTAIISLITGIPFLKDSATALLLATAKGKWLDMKVPENISFDCARLLLSAPDSNVVLTPPERRVYAAMRRYQLIELNLDVPLVVKVPWSPEKTRGPGDVKIQCRKCGVRRSITIMSHLHGDLCGLCISANLSPTKVAAQFPDTDDGESCWVECSRRSCRAHYVVEDVAALKIRPRCHYCRHKKPCPWLECSVCANRIVVPPKFRTTKAYVCPVCANPEWAGKRIVESETTARVLVSQNGVGWLGFTQKNLFDGKSAFKLMQIFGETVFRDATADTAITLTLNNKRVHDVRSIVDQVEGRVGQDKVVLATCALCFEDVPSTKLVPACGRTGCAQLVDEGCLREWYGKNTPGKLLNAMQFACPFCRRRPTIKTLTRYNRDAAALGGLRDALVDHQFFYAWCIDCGFAKRAFERTVCTEEGIPPITAFRCKDCWASAPVAPPESENEFRAEHLRLQAEKAAAWKDVSGSKQARITKEGGCNHPVCVCWTHSCHVCGKDESALGDI</sequence>
<keyword evidence="1" id="KW-0479">Metal-binding</keyword>
<organism evidence="3 4">
    <name type="scientific">Mycena albidolilacea</name>
    <dbReference type="NCBI Taxonomy" id="1033008"/>
    <lineage>
        <taxon>Eukaryota</taxon>
        <taxon>Fungi</taxon>
        <taxon>Dikarya</taxon>
        <taxon>Basidiomycota</taxon>
        <taxon>Agaricomycotina</taxon>
        <taxon>Agaricomycetes</taxon>
        <taxon>Agaricomycetidae</taxon>
        <taxon>Agaricales</taxon>
        <taxon>Marasmiineae</taxon>
        <taxon>Mycenaceae</taxon>
        <taxon>Mycena</taxon>
    </lineage>
</organism>
<dbReference type="PROSITE" id="PS50089">
    <property type="entry name" value="ZF_RING_2"/>
    <property type="match status" value="1"/>
</dbReference>
<evidence type="ECO:0000313" key="4">
    <source>
        <dbReference type="Proteomes" id="UP001218218"/>
    </source>
</evidence>
<feature type="domain" description="RING-type" evidence="2">
    <location>
        <begin position="791"/>
        <end position="845"/>
    </location>
</feature>
<keyword evidence="1" id="KW-0863">Zinc-finger</keyword>